<evidence type="ECO:0000313" key="8">
    <source>
        <dbReference type="Proteomes" id="UP000694845"/>
    </source>
</evidence>
<dbReference type="InterPro" id="IPR051237">
    <property type="entry name" value="Ferric-chelate_Red/DefProt"/>
</dbReference>
<keyword evidence="1" id="KW-0245">EGF-like domain</keyword>
<dbReference type="OrthoDB" id="6418377at2759"/>
<dbReference type="Gene3D" id="2.60.40.4060">
    <property type="entry name" value="Reeler domain"/>
    <property type="match status" value="1"/>
</dbReference>
<dbReference type="InterPro" id="IPR000082">
    <property type="entry name" value="SEA_dom"/>
</dbReference>
<feature type="compositionally biased region" description="Polar residues" evidence="2">
    <location>
        <begin position="701"/>
        <end position="725"/>
    </location>
</feature>
<keyword evidence="3" id="KW-1133">Transmembrane helix</keyword>
<dbReference type="CDD" id="cd08544">
    <property type="entry name" value="Reeler"/>
    <property type="match status" value="1"/>
</dbReference>
<dbReference type="InterPro" id="IPR002861">
    <property type="entry name" value="Reeler_dom"/>
</dbReference>
<feature type="compositionally biased region" description="Polar residues" evidence="2">
    <location>
        <begin position="1027"/>
        <end position="1037"/>
    </location>
</feature>
<dbReference type="PROSITE" id="PS00022">
    <property type="entry name" value="EGF_1"/>
    <property type="match status" value="1"/>
</dbReference>
<dbReference type="GO" id="GO:0016020">
    <property type="term" value="C:membrane"/>
    <property type="evidence" value="ECO:0007669"/>
    <property type="project" value="TreeGrafter"/>
</dbReference>
<keyword evidence="3" id="KW-0472">Membrane</keyword>
<dbReference type="Pfam" id="PF02014">
    <property type="entry name" value="Reeler"/>
    <property type="match status" value="1"/>
</dbReference>
<dbReference type="RefSeq" id="XP_022102545.1">
    <property type="nucleotide sequence ID" value="XM_022246853.1"/>
</dbReference>
<evidence type="ECO:0000259" key="7">
    <source>
        <dbReference type="PROSITE" id="PS51019"/>
    </source>
</evidence>
<evidence type="ECO:0000256" key="4">
    <source>
        <dbReference type="SAM" id="SignalP"/>
    </source>
</evidence>
<feature type="compositionally biased region" description="Polar residues" evidence="2">
    <location>
        <begin position="431"/>
        <end position="471"/>
    </location>
</feature>
<dbReference type="PROSITE" id="PS50026">
    <property type="entry name" value="EGF_3"/>
    <property type="match status" value="1"/>
</dbReference>
<feature type="region of interest" description="Disordered" evidence="2">
    <location>
        <begin position="701"/>
        <end position="729"/>
    </location>
</feature>
<feature type="region of interest" description="Disordered" evidence="2">
    <location>
        <begin position="431"/>
        <end position="523"/>
    </location>
</feature>
<keyword evidence="1" id="KW-1015">Disulfide bond</keyword>
<dbReference type="KEGG" id="aplc:110985667"/>
<dbReference type="OMA" id="FQVRWDF"/>
<feature type="region of interest" description="Disordered" evidence="2">
    <location>
        <begin position="176"/>
        <end position="244"/>
    </location>
</feature>
<feature type="region of interest" description="Disordered" evidence="2">
    <location>
        <begin position="643"/>
        <end position="662"/>
    </location>
</feature>
<accession>A0A8B7ZCI3</accession>
<evidence type="ECO:0000259" key="6">
    <source>
        <dbReference type="PROSITE" id="PS50026"/>
    </source>
</evidence>
<gene>
    <name evidence="9" type="primary">LOC110985667</name>
</gene>
<feature type="compositionally biased region" description="Low complexity" evidence="2">
    <location>
        <begin position="221"/>
        <end position="244"/>
    </location>
</feature>
<proteinExistence type="predicted"/>
<feature type="compositionally biased region" description="Low complexity" evidence="2">
    <location>
        <begin position="472"/>
        <end position="487"/>
    </location>
</feature>
<dbReference type="AlphaFoldDB" id="A0A8B7ZCI3"/>
<feature type="region of interest" description="Disordered" evidence="2">
    <location>
        <begin position="278"/>
        <end position="317"/>
    </location>
</feature>
<keyword evidence="3" id="KW-0812">Transmembrane</keyword>
<feature type="compositionally biased region" description="Low complexity" evidence="2">
    <location>
        <begin position="299"/>
        <end position="310"/>
    </location>
</feature>
<dbReference type="PANTHER" id="PTHR45828">
    <property type="entry name" value="CYTOCHROME B561/FERRIC REDUCTASE TRANSMEMBRANE"/>
    <property type="match status" value="1"/>
</dbReference>
<feature type="compositionally biased region" description="Polar residues" evidence="2">
    <location>
        <begin position="488"/>
        <end position="518"/>
    </location>
</feature>
<dbReference type="PROSITE" id="PS51019">
    <property type="entry name" value="REELIN"/>
    <property type="match status" value="1"/>
</dbReference>
<feature type="domain" description="SEA" evidence="5">
    <location>
        <begin position="740"/>
        <end position="854"/>
    </location>
</feature>
<dbReference type="InterPro" id="IPR042307">
    <property type="entry name" value="Reeler_sf"/>
</dbReference>
<dbReference type="Proteomes" id="UP000694845">
    <property type="component" value="Unplaced"/>
</dbReference>
<evidence type="ECO:0000256" key="2">
    <source>
        <dbReference type="SAM" id="MobiDB-lite"/>
    </source>
</evidence>
<protein>
    <submittedName>
        <fullName evidence="9">Mucin-5AC-like</fullName>
    </submittedName>
</protein>
<feature type="transmembrane region" description="Helical" evidence="3">
    <location>
        <begin position="937"/>
        <end position="962"/>
    </location>
</feature>
<sequence length="1131" mass="121831">MMAFWGLFIPLLGVMGVGLGFPTGAPATVCMNMTPGHRDTVAMDTASPYRLVVDDSIVAPGGVITVTLTSREESEVTFRGFLLQARRANDEISDAVGQFTYRDSNNRIKTLACNGRVSSALTHNDRGQKRTLQARWTAPWNVEGPVHFVATVVKSVNEYWLGITSPIVNIIKQPLNPRSTPEAHSSTILRATSSTDTKFDESTTVSSRSTMGEPHQETKLTSTETSRNRTSSQGVTSVTANSTTVSEATTHLSSITLSNLTHSSNNFTHAGIADSTTLSEGSMASPTVTSSLSITNNAESSTSSPEETSTQPAQAAHSTIPLITTLARTVSTISSSATIFESTSIDTNTPSAIDFSSSTSSDSRILSTAELMLNVTNVSGSTTHTDSISANETEAVNDFFTTQPGEFHTTDSIMETTTTRQAFNEFETSTLTVQTPMSSQHESTTVSNTTEDTVNSSAESSTLAVELSTQPTNLSSELSVTSSENSSAVHESTPTSFGLSTSLPDATVSGRHNNTSTRPLLASTEPLVDTVSMSYDVSTSHANVSSPFSTTVSTPSNDIINTSTATAFPSPVSTTALEMTTTLSDLLSNTQGKTPRPSDDNFVTDAVNTTETIKSSTETAPPYKSPTHALTTTEEITQEFTNSTREFDTSATPSPETTNTIGETESPAALTLLSTSIVMTRDSTSEPMMATIESTTVFSTTSGSMSLQPTHPPTISTSNAGSEQATVRPEMSTPYVINEKANEIRLRVSIEGVPFTDNLKDPTSESFMRIAGQVEKEISDLYRREAVTTIDCIKVLRITQGSIVPEVQMLATGDLDWSTKSAWLSVMYNEVQNNGRLGNFTVSGISAVTSDGTFVEVDPCFLLPCPVSMVCYVYQSSCFSSCRLNQNYCLNGGICQEPTGNKQLVSCRCDSSHEGVRCDVRKEPVSPSPNEVDNSHVIVAAVWGSIGSVCFVLIIIFSSWLIRRMRKKRQWRHTAKLMGNTEMGLQSRERMDSFARRLTSIRAGVLIDLANISLSGSEGDSTETGSRQLSRATSFSGEESVDHPRFIEGGVHIGGMPDILQGASTTDYELDLMNRPLNQKRKSVSFNDVTEMIDFVATENFTLGNQDGTDGNFQVRWDFKVDRSDSQETDS</sequence>
<feature type="signal peptide" evidence="4">
    <location>
        <begin position="1"/>
        <end position="20"/>
    </location>
</feature>
<organism evidence="8 9">
    <name type="scientific">Acanthaster planci</name>
    <name type="common">Crown-of-thorns starfish</name>
    <dbReference type="NCBI Taxonomy" id="133434"/>
    <lineage>
        <taxon>Eukaryota</taxon>
        <taxon>Metazoa</taxon>
        <taxon>Echinodermata</taxon>
        <taxon>Eleutherozoa</taxon>
        <taxon>Asterozoa</taxon>
        <taxon>Asteroidea</taxon>
        <taxon>Valvatacea</taxon>
        <taxon>Valvatida</taxon>
        <taxon>Acanthasteridae</taxon>
        <taxon>Acanthaster</taxon>
    </lineage>
</organism>
<evidence type="ECO:0000256" key="1">
    <source>
        <dbReference type="PROSITE-ProRule" id="PRU00076"/>
    </source>
</evidence>
<feature type="disulfide bond" evidence="1">
    <location>
        <begin position="909"/>
        <end position="918"/>
    </location>
</feature>
<comment type="caution">
    <text evidence="1">Lacks conserved residue(s) required for the propagation of feature annotation.</text>
</comment>
<feature type="chain" id="PRO_5034805821" evidence="4">
    <location>
        <begin position="21"/>
        <end position="1131"/>
    </location>
</feature>
<dbReference type="InterPro" id="IPR000742">
    <property type="entry name" value="EGF"/>
</dbReference>
<dbReference type="PANTHER" id="PTHR45828:SF33">
    <property type="entry name" value="DOMON DOMAIN-CONTAINING PROTEIN"/>
    <property type="match status" value="1"/>
</dbReference>
<evidence type="ECO:0000313" key="9">
    <source>
        <dbReference type="RefSeq" id="XP_022102545.1"/>
    </source>
</evidence>
<dbReference type="PROSITE" id="PS50024">
    <property type="entry name" value="SEA"/>
    <property type="match status" value="1"/>
</dbReference>
<feature type="compositionally biased region" description="Polar residues" evidence="2">
    <location>
        <begin position="278"/>
        <end position="298"/>
    </location>
</feature>
<evidence type="ECO:0000256" key="3">
    <source>
        <dbReference type="SAM" id="Phobius"/>
    </source>
</evidence>
<name>A0A8B7ZCI3_ACAPL</name>
<feature type="domain" description="Reelin" evidence="7">
    <location>
        <begin position="15"/>
        <end position="183"/>
    </location>
</feature>
<dbReference type="GeneID" id="110985667"/>
<keyword evidence="8" id="KW-1185">Reference proteome</keyword>
<evidence type="ECO:0000259" key="5">
    <source>
        <dbReference type="PROSITE" id="PS50024"/>
    </source>
</evidence>
<feature type="compositionally biased region" description="Low complexity" evidence="2">
    <location>
        <begin position="1016"/>
        <end position="1026"/>
    </location>
</feature>
<feature type="region of interest" description="Disordered" evidence="2">
    <location>
        <begin position="1016"/>
        <end position="1037"/>
    </location>
</feature>
<reference evidence="9" key="1">
    <citation type="submission" date="2025-08" db="UniProtKB">
        <authorList>
            <consortium name="RefSeq"/>
        </authorList>
    </citation>
    <scope>IDENTIFICATION</scope>
</reference>
<feature type="domain" description="EGF-like" evidence="6">
    <location>
        <begin position="879"/>
        <end position="919"/>
    </location>
</feature>
<feature type="compositionally biased region" description="Polar residues" evidence="2">
    <location>
        <begin position="176"/>
        <end position="210"/>
    </location>
</feature>
<keyword evidence="4" id="KW-0732">Signal</keyword>